<dbReference type="AlphaFoldDB" id="A0A8C3I8H5"/>
<evidence type="ECO:0000256" key="6">
    <source>
        <dbReference type="ARBA" id="ARBA00022840"/>
    </source>
</evidence>
<dbReference type="EC" id="2.7.11.1" evidence="1"/>
<evidence type="ECO:0000313" key="14">
    <source>
        <dbReference type="Ensembl" id="ENSCPBP00000030019.1"/>
    </source>
</evidence>
<dbReference type="InterPro" id="IPR016024">
    <property type="entry name" value="ARM-type_fold"/>
</dbReference>
<evidence type="ECO:0000259" key="13">
    <source>
        <dbReference type="PROSITE" id="PS50011"/>
    </source>
</evidence>
<dbReference type="GO" id="GO:0004674">
    <property type="term" value="F:protein serine/threonine kinase activity"/>
    <property type="evidence" value="ECO:0007669"/>
    <property type="project" value="UniProtKB-KW"/>
</dbReference>
<dbReference type="Gene3D" id="1.10.510.10">
    <property type="entry name" value="Transferase(Phosphotransferase) domain 1"/>
    <property type="match status" value="1"/>
</dbReference>
<accession>A0A8C3I8H5</accession>
<feature type="compositionally biased region" description="Basic residues" evidence="12">
    <location>
        <begin position="1"/>
        <end position="10"/>
    </location>
</feature>
<keyword evidence="5" id="KW-0418">Kinase</keyword>
<evidence type="ECO:0000256" key="5">
    <source>
        <dbReference type="ARBA" id="ARBA00022777"/>
    </source>
</evidence>
<feature type="region of interest" description="Disordered" evidence="12">
    <location>
        <begin position="1"/>
        <end position="58"/>
    </location>
</feature>
<protein>
    <recommendedName>
        <fullName evidence="9">Serine/threonine kinase-like domain-containing protein STKLD1</fullName>
        <ecNumber evidence="1">2.7.11.1</ecNumber>
    </recommendedName>
    <alternativeName>
        <fullName evidence="11">Serine/threonine kinase-like domain-containing protein 1</fullName>
    </alternativeName>
    <alternativeName>
        <fullName evidence="10">Sugen kinase 071</fullName>
    </alternativeName>
</protein>
<dbReference type="FunFam" id="1.10.510.10:FF:001115">
    <property type="entry name" value="Serine/threonine kinase like domain containing 1"/>
    <property type="match status" value="1"/>
</dbReference>
<dbReference type="GeneTree" id="ENSGT00390000018038"/>
<evidence type="ECO:0000256" key="10">
    <source>
        <dbReference type="ARBA" id="ARBA00079669"/>
    </source>
</evidence>
<organism evidence="14 15">
    <name type="scientific">Chrysemys picta bellii</name>
    <name type="common">Western painted turtle</name>
    <name type="synonym">Emys bellii</name>
    <dbReference type="NCBI Taxonomy" id="8478"/>
    <lineage>
        <taxon>Eukaryota</taxon>
        <taxon>Metazoa</taxon>
        <taxon>Chordata</taxon>
        <taxon>Craniata</taxon>
        <taxon>Vertebrata</taxon>
        <taxon>Euteleostomi</taxon>
        <taxon>Archelosauria</taxon>
        <taxon>Testudinata</taxon>
        <taxon>Testudines</taxon>
        <taxon>Cryptodira</taxon>
        <taxon>Durocryptodira</taxon>
        <taxon>Testudinoidea</taxon>
        <taxon>Emydidae</taxon>
        <taxon>Chrysemys</taxon>
    </lineage>
</organism>
<evidence type="ECO:0000256" key="1">
    <source>
        <dbReference type="ARBA" id="ARBA00012513"/>
    </source>
</evidence>
<dbReference type="Ensembl" id="ENSCPBT00000035343.1">
    <property type="protein sequence ID" value="ENSCPBP00000030019.1"/>
    <property type="gene ID" value="ENSCPBG00000021154.1"/>
</dbReference>
<dbReference type="InterPro" id="IPR011989">
    <property type="entry name" value="ARM-like"/>
</dbReference>
<dbReference type="OMA" id="MDSTEAM"/>
<dbReference type="SUPFAM" id="SSF56112">
    <property type="entry name" value="Protein kinase-like (PK-like)"/>
    <property type="match status" value="1"/>
</dbReference>
<evidence type="ECO:0000256" key="2">
    <source>
        <dbReference type="ARBA" id="ARBA00022527"/>
    </source>
</evidence>
<keyword evidence="4" id="KW-0547">Nucleotide-binding</keyword>
<dbReference type="GO" id="GO:0005524">
    <property type="term" value="F:ATP binding"/>
    <property type="evidence" value="ECO:0007669"/>
    <property type="project" value="UniProtKB-KW"/>
</dbReference>
<name>A0A8C3I8H5_CHRPI</name>
<dbReference type="InterPro" id="IPR011009">
    <property type="entry name" value="Kinase-like_dom_sf"/>
</dbReference>
<evidence type="ECO:0000256" key="9">
    <source>
        <dbReference type="ARBA" id="ARBA00072818"/>
    </source>
</evidence>
<dbReference type="PANTHER" id="PTHR24363:SF0">
    <property type="entry name" value="SERINE_THREONINE KINASE LIKE DOMAIN CONTAINING 1"/>
    <property type="match status" value="1"/>
</dbReference>
<evidence type="ECO:0000256" key="4">
    <source>
        <dbReference type="ARBA" id="ARBA00022741"/>
    </source>
</evidence>
<feature type="domain" description="Protein kinase" evidence="13">
    <location>
        <begin position="61"/>
        <end position="334"/>
    </location>
</feature>
<evidence type="ECO:0000256" key="8">
    <source>
        <dbReference type="ARBA" id="ARBA00048679"/>
    </source>
</evidence>
<proteinExistence type="predicted"/>
<dbReference type="FunFam" id="1.25.10.10:FF:000579">
    <property type="entry name" value="Serine/threonine kinase like domain containing 1"/>
    <property type="match status" value="1"/>
</dbReference>
<evidence type="ECO:0000256" key="3">
    <source>
        <dbReference type="ARBA" id="ARBA00022679"/>
    </source>
</evidence>
<dbReference type="InterPro" id="IPR000719">
    <property type="entry name" value="Prot_kinase_dom"/>
</dbReference>
<reference evidence="14" key="1">
    <citation type="submission" date="2025-08" db="UniProtKB">
        <authorList>
            <consortium name="Ensembl"/>
        </authorList>
    </citation>
    <scope>IDENTIFICATION</scope>
</reference>
<dbReference type="PANTHER" id="PTHR24363">
    <property type="entry name" value="SERINE/THREONINE PROTEIN KINASE"/>
    <property type="match status" value="1"/>
</dbReference>
<evidence type="ECO:0000313" key="15">
    <source>
        <dbReference type="Proteomes" id="UP000694380"/>
    </source>
</evidence>
<comment type="catalytic activity">
    <reaction evidence="8">
        <text>L-seryl-[protein] + ATP = O-phospho-L-seryl-[protein] + ADP + H(+)</text>
        <dbReference type="Rhea" id="RHEA:17989"/>
        <dbReference type="Rhea" id="RHEA-COMP:9863"/>
        <dbReference type="Rhea" id="RHEA-COMP:11604"/>
        <dbReference type="ChEBI" id="CHEBI:15378"/>
        <dbReference type="ChEBI" id="CHEBI:29999"/>
        <dbReference type="ChEBI" id="CHEBI:30616"/>
        <dbReference type="ChEBI" id="CHEBI:83421"/>
        <dbReference type="ChEBI" id="CHEBI:456216"/>
        <dbReference type="EC" id="2.7.11.1"/>
    </reaction>
</comment>
<evidence type="ECO:0000256" key="12">
    <source>
        <dbReference type="SAM" id="MobiDB-lite"/>
    </source>
</evidence>
<reference evidence="14" key="2">
    <citation type="submission" date="2025-09" db="UniProtKB">
        <authorList>
            <consortium name="Ensembl"/>
        </authorList>
    </citation>
    <scope>IDENTIFICATION</scope>
</reference>
<dbReference type="PROSITE" id="PS50011">
    <property type="entry name" value="PROTEIN_KINASE_DOM"/>
    <property type="match status" value="1"/>
</dbReference>
<evidence type="ECO:0000256" key="11">
    <source>
        <dbReference type="ARBA" id="ARBA00081628"/>
    </source>
</evidence>
<sequence>MGRRGRKCRGPRAAAGGAQGKGERPAGGRVRADGGSRFWSPSPGAAGAGSSSPGPGAMESYTVLEQLEPGALGTMLVVELKTEKEGAGRKYVLKQVECIDEQQANEALKEAMDLLKLQHSNICIYKELFITWDNKISSLFLCLVMQHSSQGDLSSLIKAKRKKREKVEDMVLQKFLGQMVDALFYIHKQNVFHRNLKPSNILLTDEVSFMLCDFSVETLMTDEMKWKIRVEEDSDSKSWMSPEALCFSFSEKSDIWSLGCILLDMMTCFFLKVKDTNSLLQDIRKDTSSLERVLTLMQKGNKETLPLSQILLMMLQILPSMRPSAKDLADIPYVMECLTLAGSSLSKQEKTLPSAILDMLLEGGIGSVLEFMQTYWDIEQAQAKAIKRLASLLGEENALTCLLELLDPVTCAMRTHIDSLELQLDGCRLLLDIIGQALQQNVDVEMLVGEEGIHSLLKTMRTYSENEELLSMICTLLMMISASEMAAEALRKAGVITDVLSIISNFPQNRQICLSCSGILWSLAVNESNMGQASLKNAVQIITGVLQEHREDGEVVESACSALWVLTLQGCLIESQYEPTTLLLLDALRMNPERPVLVKNTCLALASLLRISELSAFRLIVTDTKGSGISLIKDSYHFHCDDPEVVENICMLINEMVQYDDIVLEMISQDMKELLTEMKVKFTSSMEIITLVDSALLKLQK</sequence>
<keyword evidence="15" id="KW-1185">Reference proteome</keyword>
<dbReference type="Gene3D" id="1.25.10.10">
    <property type="entry name" value="Leucine-rich Repeat Variant"/>
    <property type="match status" value="1"/>
</dbReference>
<keyword evidence="6" id="KW-0067">ATP-binding</keyword>
<evidence type="ECO:0000256" key="7">
    <source>
        <dbReference type="ARBA" id="ARBA00047899"/>
    </source>
</evidence>
<comment type="catalytic activity">
    <reaction evidence="7">
        <text>L-threonyl-[protein] + ATP = O-phospho-L-threonyl-[protein] + ADP + H(+)</text>
        <dbReference type="Rhea" id="RHEA:46608"/>
        <dbReference type="Rhea" id="RHEA-COMP:11060"/>
        <dbReference type="Rhea" id="RHEA-COMP:11605"/>
        <dbReference type="ChEBI" id="CHEBI:15378"/>
        <dbReference type="ChEBI" id="CHEBI:30013"/>
        <dbReference type="ChEBI" id="CHEBI:30616"/>
        <dbReference type="ChEBI" id="CHEBI:61977"/>
        <dbReference type="ChEBI" id="CHEBI:456216"/>
        <dbReference type="EC" id="2.7.11.1"/>
    </reaction>
</comment>
<dbReference type="Proteomes" id="UP000694380">
    <property type="component" value="Unplaced"/>
</dbReference>
<dbReference type="Gene3D" id="3.30.200.20">
    <property type="entry name" value="Phosphorylase Kinase, domain 1"/>
    <property type="match status" value="1"/>
</dbReference>
<gene>
    <name evidence="14" type="primary">STKLD1</name>
</gene>
<feature type="compositionally biased region" description="Basic and acidic residues" evidence="12">
    <location>
        <begin position="21"/>
        <end position="34"/>
    </location>
</feature>
<dbReference type="Pfam" id="PF00069">
    <property type="entry name" value="Pkinase"/>
    <property type="match status" value="1"/>
</dbReference>
<keyword evidence="2" id="KW-0723">Serine/threonine-protein kinase</keyword>
<dbReference type="SUPFAM" id="SSF48371">
    <property type="entry name" value="ARM repeat"/>
    <property type="match status" value="1"/>
</dbReference>
<feature type="compositionally biased region" description="Low complexity" evidence="12">
    <location>
        <begin position="40"/>
        <end position="57"/>
    </location>
</feature>
<keyword evidence="3" id="KW-0808">Transferase</keyword>